<keyword evidence="7" id="KW-0418">Kinase</keyword>
<dbReference type="PROSITE" id="PS00108">
    <property type="entry name" value="PROTEIN_KINASE_ST"/>
    <property type="match status" value="1"/>
</dbReference>
<dbReference type="SUPFAM" id="SSF56436">
    <property type="entry name" value="C-type lectin-like"/>
    <property type="match status" value="1"/>
</dbReference>
<dbReference type="PROSITE" id="PS00107">
    <property type="entry name" value="PROTEIN_KINASE_ATP"/>
    <property type="match status" value="1"/>
</dbReference>
<feature type="compositionally biased region" description="Basic and acidic residues" evidence="4">
    <location>
        <begin position="1735"/>
        <end position="1745"/>
    </location>
</feature>
<dbReference type="SUPFAM" id="SSF56300">
    <property type="entry name" value="Metallo-dependent phosphatases"/>
    <property type="match status" value="1"/>
</dbReference>
<dbReference type="SUPFAM" id="SSF56112">
    <property type="entry name" value="Protein kinase-like (PK-like)"/>
    <property type="match status" value="1"/>
</dbReference>
<feature type="domain" description="NACHT" evidence="6">
    <location>
        <begin position="801"/>
        <end position="954"/>
    </location>
</feature>
<dbReference type="PANTHER" id="PTHR23150:SF19">
    <property type="entry name" value="FORMYLGLYCINE-GENERATING ENZYME"/>
    <property type="match status" value="1"/>
</dbReference>
<keyword evidence="7" id="KW-0808">Transferase</keyword>
<feature type="compositionally biased region" description="Gly residues" evidence="4">
    <location>
        <begin position="1771"/>
        <end position="1787"/>
    </location>
</feature>
<dbReference type="InterPro" id="IPR029052">
    <property type="entry name" value="Metallo-depent_PP-like"/>
</dbReference>
<dbReference type="InterPro" id="IPR011009">
    <property type="entry name" value="Kinase-like_dom_sf"/>
</dbReference>
<dbReference type="PANTHER" id="PTHR23150">
    <property type="entry name" value="SULFATASE MODIFYING FACTOR 1, 2"/>
    <property type="match status" value="1"/>
</dbReference>
<dbReference type="InterPro" id="IPR005532">
    <property type="entry name" value="SUMF_dom"/>
</dbReference>
<dbReference type="Gene3D" id="3.40.50.300">
    <property type="entry name" value="P-loop containing nucleotide triphosphate hydrolases"/>
    <property type="match status" value="1"/>
</dbReference>
<sequence length="1818" mass="199166">MTGRRIGPGSVIDGRYEILDHLGTGGFGLVYKARQINTGQLVAVKIARHLEGAGARNAVARFQREMDVVAKLSHPNIVRMIDAGQIPDGPLFTVLELVRGCSLAELLEKEGPLDPGEVKHLMIQVLDALFSAHDLGVVHRDLKPANIMVTSVGARRNAMVLDFGIATFVKSLRTSDYQNLTPDGFIGGTPAYMAPEQFRGLEPDLQTDIYAWGLTFLECLTGQRVVRGGTMAETMFLHLREEPHSLPPVIAKHPLSEILNKAMAKEPEQRYADTRDALVALVACDVSDLPRTSQTGPGIAVSVPSRPDPYSQTQNISRELEAAVRWLHISDLHAGASQAAESHELFDALGREVRAMAQRLGPPDIILLTGDVAYSGKPEEYERATSVLDRLRGWLGEIHPGMPAPLLLAVPGNHDVCWPTRKEKRLYRVLGDYDHADDPDVRDLREELWNDRDVGLLEPLFEPYSDWFRANVIEPLSDDERCTHLHESFFPGDFGAVFDFRGLRLGVAALNSAWIQYGPGDFEGKLQIPAEQLRAAWPADMPTCERALLLMHHPMAWLSPQSRDMLVRDPHSREGALSGAGFDLRLHGHAHGATVEIRPASLVEPGAAFQAPSLFGLPTVGGASGRSRALGYAWGELRRDGGTQVWPRILSPTPHGAWMFGPDQANQPAEAGGVWLRRPRLRPTGTDMQRREEVASVPTAPLPTQATAPASPGGHEAALANYAAWLRGTHERIDMAGLGGGHLRLRLDEIFVPLRFRNRLSEDEGSGGDSEERELDASARARRDTIAVELEEVFAYAEPARHLFILGEPGAGKTTALQKLLWTTLSADGRPAFDGSRIGLDKNTVPVLLRLRDLGPSQRRQPLSAFIEAQLKLLGQPSENESSSNAGGAEEPLELPPGFGTWLWKRGHMLLLLDGLDEIADSVQRNEVCRYIENHLKAARAQGIDGIRVVVSSRYAGLYNTLSGDVPAIGFGQDFARLELCPLNDTQIEALIGNWFAAAERAMAYSRGDNLLAASSRGRERGAALAAQLRLPEFASRRIKELLSNPLLLTLLCVQVFDGGHVPRQRVDFFQDCLRTLLRRRSRDHAELPLLELSDALRLLRPVAWLMHTNERKSDLHRAELRRAMHGELRRLQIHRNVSFDDILDWLHRETGVITEFAPGEFGFLHLSLQEYLAATYATVHIDEGLARLTSGFGQPWWREVILLFVALGEGRYFAPLISRVLATGSTLEREEAFLRTCLEEAMVPDTSPLARIIGDEHELSARRTAALRLVLHRVDDRVRQAAMQAAMHAPRGSELRALAEEVEARTLPAVDDDMFALTAPRAMVEGKEIELLLVPSMAEDANLAPLARALTGAGIATEVLDEDIGLSADALSEIGRRAGSAAALVGPSGIGPWETLHTRALLHACLDRDRPVVPVLMPGAGRTPELPRFLAQYGWVDLRAGIDEAGLGRLVWSATGKEPVLSEGARELLNAPRAQFFVEPTTGIRFLWIPGGTFRMGANDLSMAASPPHEVRVSPFWLSESLVTNRQYEQFVVATGYDEPMYWRERRYNEPEQPVVGVRWADAKAFCAWLGEISDYSTDLPTEAQWEFAARSEDNRPYPWGDEEPDNIRAHFASPGSTPSPVGSLPAGRGPFGTFDQAGNVWEWCRDVWNARAYDSRGRLTEDPEEGGGDADSHHVVRGGSFLSHPLYLRAAYRDRYRAILADDLGFRVVASPGSYTGRHTALIRSGSEGEDEGGGRSREDAPRRAYKHRAVGSAGNRALASSGVHPGAGDSGAGAEFGGDSGIGPGTAPDSGLYSGAESARQPGAAAGVVPDPELE</sequence>
<evidence type="ECO:0000256" key="2">
    <source>
        <dbReference type="ARBA" id="ARBA00022840"/>
    </source>
</evidence>
<protein>
    <submittedName>
        <fullName evidence="7">Serine/threonine protein kinase</fullName>
    </submittedName>
</protein>
<dbReference type="InterPro" id="IPR016187">
    <property type="entry name" value="CTDL_fold"/>
</dbReference>
<keyword evidence="8" id="KW-1185">Reference proteome</keyword>
<dbReference type="InterPro" id="IPR051043">
    <property type="entry name" value="Sulfatase_Mod_Factor_Kinase"/>
</dbReference>
<dbReference type="eggNOG" id="COG1262">
    <property type="taxonomic scope" value="Bacteria"/>
</dbReference>
<proteinExistence type="predicted"/>
<dbReference type="eggNOG" id="COG5635">
    <property type="taxonomic scope" value="Bacteria"/>
</dbReference>
<dbReference type="GO" id="GO:0016787">
    <property type="term" value="F:hydrolase activity"/>
    <property type="evidence" value="ECO:0007669"/>
    <property type="project" value="InterPro"/>
</dbReference>
<feature type="domain" description="Protein kinase" evidence="5">
    <location>
        <begin position="16"/>
        <end position="282"/>
    </location>
</feature>
<dbReference type="HOGENOM" id="CLU_237671_0_0_7"/>
<dbReference type="PROSITE" id="PS50011">
    <property type="entry name" value="PROTEIN_KINASE_DOM"/>
    <property type="match status" value="1"/>
</dbReference>
<dbReference type="eggNOG" id="COG1409">
    <property type="taxonomic scope" value="Bacteria"/>
</dbReference>
<evidence type="ECO:0000259" key="6">
    <source>
        <dbReference type="PROSITE" id="PS50837"/>
    </source>
</evidence>
<evidence type="ECO:0000256" key="3">
    <source>
        <dbReference type="PROSITE-ProRule" id="PRU10141"/>
    </source>
</evidence>
<dbReference type="CDD" id="cd14014">
    <property type="entry name" value="STKc_PknB_like"/>
    <property type="match status" value="1"/>
</dbReference>
<feature type="region of interest" description="Disordered" evidence="4">
    <location>
        <begin position="1719"/>
        <end position="1818"/>
    </location>
</feature>
<evidence type="ECO:0000313" key="7">
    <source>
        <dbReference type="EMBL" id="ACY14767.1"/>
    </source>
</evidence>
<keyword evidence="1 3" id="KW-0547">Nucleotide-binding</keyword>
<evidence type="ECO:0000313" key="8">
    <source>
        <dbReference type="Proteomes" id="UP000001880"/>
    </source>
</evidence>
<dbReference type="PROSITE" id="PS50837">
    <property type="entry name" value="NACHT"/>
    <property type="match status" value="1"/>
</dbReference>
<dbReference type="GO" id="GO:0005524">
    <property type="term" value="F:ATP binding"/>
    <property type="evidence" value="ECO:0007669"/>
    <property type="project" value="UniProtKB-UniRule"/>
</dbReference>
<evidence type="ECO:0000256" key="4">
    <source>
        <dbReference type="SAM" id="MobiDB-lite"/>
    </source>
</evidence>
<gene>
    <name evidence="7" type="ordered locus">Hoch_2222</name>
</gene>
<dbReference type="InterPro" id="IPR017441">
    <property type="entry name" value="Protein_kinase_ATP_BS"/>
</dbReference>
<dbReference type="Proteomes" id="UP000001880">
    <property type="component" value="Chromosome"/>
</dbReference>
<dbReference type="InterPro" id="IPR042095">
    <property type="entry name" value="SUMF_sf"/>
</dbReference>
<dbReference type="eggNOG" id="COG0515">
    <property type="taxonomic scope" value="Bacteria"/>
</dbReference>
<dbReference type="Gene3D" id="3.30.200.20">
    <property type="entry name" value="Phosphorylase Kinase, domain 1"/>
    <property type="match status" value="1"/>
</dbReference>
<accession>D0LHT8</accession>
<dbReference type="GO" id="GO:0120147">
    <property type="term" value="F:formylglycine-generating oxidase activity"/>
    <property type="evidence" value="ECO:0007669"/>
    <property type="project" value="TreeGrafter"/>
</dbReference>
<dbReference type="SUPFAM" id="SSF52540">
    <property type="entry name" value="P-loop containing nucleoside triphosphate hydrolases"/>
    <property type="match status" value="1"/>
</dbReference>
<keyword evidence="2 3" id="KW-0067">ATP-binding</keyword>
<dbReference type="InterPro" id="IPR000719">
    <property type="entry name" value="Prot_kinase_dom"/>
</dbReference>
<organism evidence="7 8">
    <name type="scientific">Haliangium ochraceum (strain DSM 14365 / JCM 11303 / SMP-2)</name>
    <dbReference type="NCBI Taxonomy" id="502025"/>
    <lineage>
        <taxon>Bacteria</taxon>
        <taxon>Pseudomonadati</taxon>
        <taxon>Myxococcota</taxon>
        <taxon>Polyangia</taxon>
        <taxon>Haliangiales</taxon>
        <taxon>Kofleriaceae</taxon>
        <taxon>Haliangium</taxon>
    </lineage>
</organism>
<name>D0LHT8_HALO1</name>
<dbReference type="STRING" id="502025.Hoch_2222"/>
<dbReference type="InterPro" id="IPR004843">
    <property type="entry name" value="Calcineurin-like_PHP"/>
</dbReference>
<dbReference type="Pfam" id="PF03781">
    <property type="entry name" value="FGE-sulfatase"/>
    <property type="match status" value="1"/>
</dbReference>
<dbReference type="Gene3D" id="1.10.510.10">
    <property type="entry name" value="Transferase(Phosphotransferase) domain 1"/>
    <property type="match status" value="1"/>
</dbReference>
<dbReference type="GO" id="GO:0004674">
    <property type="term" value="F:protein serine/threonine kinase activity"/>
    <property type="evidence" value="ECO:0007669"/>
    <property type="project" value="UniProtKB-KW"/>
</dbReference>
<dbReference type="InterPro" id="IPR007111">
    <property type="entry name" value="NACHT_NTPase"/>
</dbReference>
<dbReference type="SMART" id="SM00220">
    <property type="entry name" value="S_TKc"/>
    <property type="match status" value="1"/>
</dbReference>
<dbReference type="Pfam" id="PF00069">
    <property type="entry name" value="Pkinase"/>
    <property type="match status" value="1"/>
</dbReference>
<dbReference type="InterPro" id="IPR008271">
    <property type="entry name" value="Ser/Thr_kinase_AS"/>
</dbReference>
<evidence type="ECO:0000259" key="5">
    <source>
        <dbReference type="PROSITE" id="PS50011"/>
    </source>
</evidence>
<dbReference type="EMBL" id="CP001804">
    <property type="protein sequence ID" value="ACY14767.1"/>
    <property type="molecule type" value="Genomic_DNA"/>
</dbReference>
<dbReference type="OrthoDB" id="5526615at2"/>
<dbReference type="RefSeq" id="WP_012827375.1">
    <property type="nucleotide sequence ID" value="NC_013440.1"/>
</dbReference>
<keyword evidence="7" id="KW-0723">Serine/threonine-protein kinase</keyword>
<dbReference type="Gene3D" id="3.90.1580.10">
    <property type="entry name" value="paralog of FGE (formylglycine-generating enzyme)"/>
    <property type="match status" value="1"/>
</dbReference>
<reference evidence="7 8" key="1">
    <citation type="journal article" date="2010" name="Stand. Genomic Sci.">
        <title>Complete genome sequence of Haliangium ochraceum type strain (SMP-2).</title>
        <authorList>
            <consortium name="US DOE Joint Genome Institute (JGI-PGF)"/>
            <person name="Ivanova N."/>
            <person name="Daum C."/>
            <person name="Lang E."/>
            <person name="Abt B."/>
            <person name="Kopitz M."/>
            <person name="Saunders E."/>
            <person name="Lapidus A."/>
            <person name="Lucas S."/>
            <person name="Glavina Del Rio T."/>
            <person name="Nolan M."/>
            <person name="Tice H."/>
            <person name="Copeland A."/>
            <person name="Cheng J.F."/>
            <person name="Chen F."/>
            <person name="Bruce D."/>
            <person name="Goodwin L."/>
            <person name="Pitluck S."/>
            <person name="Mavromatis K."/>
            <person name="Pati A."/>
            <person name="Mikhailova N."/>
            <person name="Chen A."/>
            <person name="Palaniappan K."/>
            <person name="Land M."/>
            <person name="Hauser L."/>
            <person name="Chang Y.J."/>
            <person name="Jeffries C.D."/>
            <person name="Detter J.C."/>
            <person name="Brettin T."/>
            <person name="Rohde M."/>
            <person name="Goker M."/>
            <person name="Bristow J."/>
            <person name="Markowitz V."/>
            <person name="Eisen J.A."/>
            <person name="Hugenholtz P."/>
            <person name="Kyrpides N.C."/>
            <person name="Klenk H.P."/>
        </authorList>
    </citation>
    <scope>NUCLEOTIDE SEQUENCE [LARGE SCALE GENOMIC DNA]</scope>
    <source>
        <strain evidence="8">DSM 14365 / CIP 107738 / JCM 11303 / AJ 13395 / SMP-2</strain>
    </source>
</reference>
<evidence type="ECO:0000256" key="1">
    <source>
        <dbReference type="ARBA" id="ARBA00022741"/>
    </source>
</evidence>
<dbReference type="Pfam" id="PF00149">
    <property type="entry name" value="Metallophos"/>
    <property type="match status" value="1"/>
</dbReference>
<dbReference type="KEGG" id="hoh:Hoch_2222"/>
<dbReference type="InterPro" id="IPR027417">
    <property type="entry name" value="P-loop_NTPase"/>
</dbReference>
<feature type="binding site" evidence="3">
    <location>
        <position position="45"/>
    </location>
    <ligand>
        <name>ATP</name>
        <dbReference type="ChEBI" id="CHEBI:30616"/>
    </ligand>
</feature>
<dbReference type="Gene3D" id="3.60.21.10">
    <property type="match status" value="1"/>
</dbReference>